<dbReference type="InterPro" id="IPR015943">
    <property type="entry name" value="WD40/YVTN_repeat-like_dom_sf"/>
</dbReference>
<keyword evidence="4" id="KW-1185">Reference proteome</keyword>
<proteinExistence type="predicted"/>
<dbReference type="Proteomes" id="UP000320176">
    <property type="component" value="Unassembled WGS sequence"/>
</dbReference>
<dbReference type="RefSeq" id="WP_197454478.1">
    <property type="nucleotide sequence ID" value="NZ_CP151726.1"/>
</dbReference>
<evidence type="ECO:0000313" key="3">
    <source>
        <dbReference type="EMBL" id="TWU06463.1"/>
    </source>
</evidence>
<dbReference type="InterPro" id="IPR002372">
    <property type="entry name" value="PQQ_rpt_dom"/>
</dbReference>
<evidence type="ECO:0000313" key="4">
    <source>
        <dbReference type="Proteomes" id="UP000320176"/>
    </source>
</evidence>
<dbReference type="PANTHER" id="PTHR34512:SF30">
    <property type="entry name" value="OUTER MEMBRANE PROTEIN ASSEMBLY FACTOR BAMB"/>
    <property type="match status" value="1"/>
</dbReference>
<dbReference type="AlphaFoldDB" id="A0A5C6B2W6"/>
<feature type="chain" id="PRO_5022786655" evidence="1">
    <location>
        <begin position="21"/>
        <end position="522"/>
    </location>
</feature>
<dbReference type="InterPro" id="IPR011047">
    <property type="entry name" value="Quinoprotein_ADH-like_sf"/>
</dbReference>
<dbReference type="EMBL" id="SJPN01000002">
    <property type="protein sequence ID" value="TWU06463.1"/>
    <property type="molecule type" value="Genomic_DNA"/>
</dbReference>
<keyword evidence="1" id="KW-0732">Signal</keyword>
<accession>A0A5C6B2W6</accession>
<gene>
    <name evidence="3" type="primary">bamB_2</name>
    <name evidence="3" type="ORF">Pla52n_21840</name>
</gene>
<feature type="domain" description="Pyrrolo-quinoline quinone repeat" evidence="2">
    <location>
        <begin position="49"/>
        <end position="211"/>
    </location>
</feature>
<dbReference type="SUPFAM" id="SSF50998">
    <property type="entry name" value="Quinoprotein alcohol dehydrogenase-like"/>
    <property type="match status" value="1"/>
</dbReference>
<feature type="signal peptide" evidence="1">
    <location>
        <begin position="1"/>
        <end position="20"/>
    </location>
</feature>
<name>A0A5C6B2W6_9BACT</name>
<evidence type="ECO:0000256" key="1">
    <source>
        <dbReference type="SAM" id="SignalP"/>
    </source>
</evidence>
<dbReference type="Gene3D" id="2.130.10.10">
    <property type="entry name" value="YVTN repeat-like/Quinoprotein amine dehydrogenase"/>
    <property type="match status" value="1"/>
</dbReference>
<sequence length="522" mass="57985" precursor="true">MRALPLILCVWLSVTTMSHGDDGPAREQSFTAPVQWSVVRNENIAWTKTLPETGQSNVALSEDRLFFTTMAEVDQDSALGQDIVAWCCDSQTGETLWTRVIKARHPLRLSGCFSDSSAPPPVTDGQHVCFFNASGRITCFDLEGTELWSLDAMPVGRTMPFMVDGNVVFIRQHYMPDATGNFTHEHEHEPVERWTQLQALEMSTGKIQWTTTCGVNMGCIPLPQTLSDGRNLIVVGRGGGHAPPEKPEGISMVDATNGKTLWTLPLPGFMSTMTMNIDGDQVLVFHDDQHLWIDAHTGKVSRSVSFLSDVAVRRYDNGKWETVAEQLPPPKNKRAIIQQSNLLVGDHHYFRSYSRPYLGRVNVVTGKVEYLQLPVQLKRVAGNDNDQLLWGPEQMNSDVVAELLKSFRKPPEQLPIEKWCFVPNEMRNSRGHIVMGDARSQGTGWGHHASQIPTAIGNHLYVPIMNGTVYVLNASAPEWDENAILAINDLGPVGQSFNRAGLTFADGRVFAHTIRHLICIGP</sequence>
<protein>
    <submittedName>
        <fullName evidence="3">Outer membrane protein assembly factor BamB</fullName>
    </submittedName>
</protein>
<dbReference type="Pfam" id="PF13360">
    <property type="entry name" value="PQQ_2"/>
    <property type="match status" value="1"/>
</dbReference>
<comment type="caution">
    <text evidence="3">The sequence shown here is derived from an EMBL/GenBank/DDBJ whole genome shotgun (WGS) entry which is preliminary data.</text>
</comment>
<reference evidence="3 4" key="1">
    <citation type="submission" date="2019-02" db="EMBL/GenBank/DDBJ databases">
        <title>Deep-cultivation of Planctomycetes and their phenomic and genomic characterization uncovers novel biology.</title>
        <authorList>
            <person name="Wiegand S."/>
            <person name="Jogler M."/>
            <person name="Boedeker C."/>
            <person name="Pinto D."/>
            <person name="Vollmers J."/>
            <person name="Rivas-Marin E."/>
            <person name="Kohn T."/>
            <person name="Peeters S.H."/>
            <person name="Heuer A."/>
            <person name="Rast P."/>
            <person name="Oberbeckmann S."/>
            <person name="Bunk B."/>
            <person name="Jeske O."/>
            <person name="Meyerdierks A."/>
            <person name="Storesund J.E."/>
            <person name="Kallscheuer N."/>
            <person name="Luecker S."/>
            <person name="Lage O.M."/>
            <person name="Pohl T."/>
            <person name="Merkel B.J."/>
            <person name="Hornburger P."/>
            <person name="Mueller R.-W."/>
            <person name="Bruemmer F."/>
            <person name="Labrenz M."/>
            <person name="Spormann A.M."/>
            <person name="Op Den Camp H."/>
            <person name="Overmann J."/>
            <person name="Amann R."/>
            <person name="Jetten M.S.M."/>
            <person name="Mascher T."/>
            <person name="Medema M.H."/>
            <person name="Devos D.P."/>
            <person name="Kaster A.-K."/>
            <person name="Ovreas L."/>
            <person name="Rohde M."/>
            <person name="Galperin M.Y."/>
            <person name="Jogler C."/>
        </authorList>
    </citation>
    <scope>NUCLEOTIDE SEQUENCE [LARGE SCALE GENOMIC DNA]</scope>
    <source>
        <strain evidence="3 4">Pla52n</strain>
    </source>
</reference>
<evidence type="ECO:0000259" key="2">
    <source>
        <dbReference type="Pfam" id="PF13360"/>
    </source>
</evidence>
<dbReference type="PANTHER" id="PTHR34512">
    <property type="entry name" value="CELL SURFACE PROTEIN"/>
    <property type="match status" value="1"/>
</dbReference>
<organism evidence="3 4">
    <name type="scientific">Stieleria varia</name>
    <dbReference type="NCBI Taxonomy" id="2528005"/>
    <lineage>
        <taxon>Bacteria</taxon>
        <taxon>Pseudomonadati</taxon>
        <taxon>Planctomycetota</taxon>
        <taxon>Planctomycetia</taxon>
        <taxon>Pirellulales</taxon>
        <taxon>Pirellulaceae</taxon>
        <taxon>Stieleria</taxon>
    </lineage>
</organism>